<dbReference type="InterPro" id="IPR015300">
    <property type="entry name" value="DNA-bd_pseudobarrel_sf"/>
</dbReference>
<dbReference type="Proteomes" id="UP000289738">
    <property type="component" value="Chromosome B09"/>
</dbReference>
<evidence type="ECO:0000256" key="4">
    <source>
        <dbReference type="ARBA" id="ARBA00023163"/>
    </source>
</evidence>
<keyword evidence="5" id="KW-0539">Nucleus</keyword>
<keyword evidence="3" id="KW-0238">DNA-binding</keyword>
<protein>
    <recommendedName>
        <fullName evidence="8">TF-B3 domain-containing protein</fullName>
    </recommendedName>
</protein>
<evidence type="ECO:0000256" key="3">
    <source>
        <dbReference type="ARBA" id="ARBA00023125"/>
    </source>
</evidence>
<keyword evidence="4" id="KW-0804">Transcription</keyword>
<dbReference type="GO" id="GO:0005634">
    <property type="term" value="C:nucleus"/>
    <property type="evidence" value="ECO:0007669"/>
    <property type="project" value="UniProtKB-SubCell"/>
</dbReference>
<dbReference type="AlphaFoldDB" id="A0A444XP31"/>
<evidence type="ECO:0008006" key="8">
    <source>
        <dbReference type="Google" id="ProtNLM"/>
    </source>
</evidence>
<keyword evidence="7" id="KW-1185">Reference proteome</keyword>
<evidence type="ECO:0000313" key="7">
    <source>
        <dbReference type="Proteomes" id="UP000289738"/>
    </source>
</evidence>
<dbReference type="GO" id="GO:0003677">
    <property type="term" value="F:DNA binding"/>
    <property type="evidence" value="ECO:0007669"/>
    <property type="project" value="UniProtKB-KW"/>
</dbReference>
<reference evidence="6 7" key="1">
    <citation type="submission" date="2019-01" db="EMBL/GenBank/DDBJ databases">
        <title>Sequencing of cultivated peanut Arachis hypogaea provides insights into genome evolution and oil improvement.</title>
        <authorList>
            <person name="Chen X."/>
        </authorList>
    </citation>
    <scope>NUCLEOTIDE SEQUENCE [LARGE SCALE GENOMIC DNA]</scope>
    <source>
        <strain evidence="7">cv. Fuhuasheng</strain>
        <tissue evidence="6">Leaves</tissue>
    </source>
</reference>
<sequence length="247" mass="27432">MCLWPSADSSENGDPNPDFYRLLFLTLDPVARRVAILGPFYHAFHHELGDFMMFKDNHGNEFRIMLDKVGNNAFFSKGFSSMVAAYNIRHGAWLHAYYQGDGTLCISIRNLDRSRIVYPRPHTRSNSTGLTLISMDPCRPGALSCDVFRMGDVIPPFAIEYTPPPSPVRSNTNGSPEYRTNILGCPIYFASTASHASLVSQVDIGSPWRAQSPPVAQDNGRIYLSYPIGSYLSVSHKADADPSSFSE</sequence>
<keyword evidence="2" id="KW-0805">Transcription regulation</keyword>
<name>A0A444XP31_ARAHY</name>
<proteinExistence type="predicted"/>
<evidence type="ECO:0000256" key="5">
    <source>
        <dbReference type="ARBA" id="ARBA00023242"/>
    </source>
</evidence>
<comment type="caution">
    <text evidence="6">The sequence shown here is derived from an EMBL/GenBank/DDBJ whole genome shotgun (WGS) entry which is preliminary data.</text>
</comment>
<evidence type="ECO:0000313" key="6">
    <source>
        <dbReference type="EMBL" id="RYQ91468.1"/>
    </source>
</evidence>
<gene>
    <name evidence="6" type="ORF">Ahy_B09g097358</name>
</gene>
<evidence type="ECO:0000256" key="2">
    <source>
        <dbReference type="ARBA" id="ARBA00023015"/>
    </source>
</evidence>
<dbReference type="SUPFAM" id="SSF101936">
    <property type="entry name" value="DNA-binding pseudobarrel domain"/>
    <property type="match status" value="1"/>
</dbReference>
<accession>A0A444XP31</accession>
<comment type="subcellular location">
    <subcellularLocation>
        <location evidence="1">Nucleus</location>
    </subcellularLocation>
</comment>
<evidence type="ECO:0000256" key="1">
    <source>
        <dbReference type="ARBA" id="ARBA00004123"/>
    </source>
</evidence>
<organism evidence="6 7">
    <name type="scientific">Arachis hypogaea</name>
    <name type="common">Peanut</name>
    <dbReference type="NCBI Taxonomy" id="3818"/>
    <lineage>
        <taxon>Eukaryota</taxon>
        <taxon>Viridiplantae</taxon>
        <taxon>Streptophyta</taxon>
        <taxon>Embryophyta</taxon>
        <taxon>Tracheophyta</taxon>
        <taxon>Spermatophyta</taxon>
        <taxon>Magnoliopsida</taxon>
        <taxon>eudicotyledons</taxon>
        <taxon>Gunneridae</taxon>
        <taxon>Pentapetalae</taxon>
        <taxon>rosids</taxon>
        <taxon>fabids</taxon>
        <taxon>Fabales</taxon>
        <taxon>Fabaceae</taxon>
        <taxon>Papilionoideae</taxon>
        <taxon>50 kb inversion clade</taxon>
        <taxon>dalbergioids sensu lato</taxon>
        <taxon>Dalbergieae</taxon>
        <taxon>Pterocarpus clade</taxon>
        <taxon>Arachis</taxon>
    </lineage>
</organism>
<dbReference type="EMBL" id="SDMP01000019">
    <property type="protein sequence ID" value="RYQ91468.1"/>
    <property type="molecule type" value="Genomic_DNA"/>
</dbReference>